<dbReference type="EnsemblMetazoa" id="HelroT178325">
    <property type="protein sequence ID" value="HelroP178325"/>
    <property type="gene ID" value="HelroG178325"/>
</dbReference>
<dbReference type="Proteomes" id="UP000015101">
    <property type="component" value="Unassembled WGS sequence"/>
</dbReference>
<dbReference type="InParanoid" id="T1FD29"/>
<keyword evidence="4" id="KW-1185">Reference proteome</keyword>
<dbReference type="GeneID" id="20206728"/>
<reference evidence="3" key="3">
    <citation type="submission" date="2015-06" db="UniProtKB">
        <authorList>
            <consortium name="EnsemblMetazoa"/>
        </authorList>
    </citation>
    <scope>IDENTIFICATION</scope>
</reference>
<feature type="region of interest" description="Disordered" evidence="1">
    <location>
        <begin position="100"/>
        <end position="125"/>
    </location>
</feature>
<dbReference type="EMBL" id="KB097417">
    <property type="protein sequence ID" value="ESN97206.1"/>
    <property type="molecule type" value="Genomic_DNA"/>
</dbReference>
<gene>
    <name evidence="3" type="primary">20206728</name>
    <name evidence="2" type="ORF">HELRODRAFT_178325</name>
</gene>
<accession>T1FD29</accession>
<proteinExistence type="predicted"/>
<evidence type="ECO:0000313" key="4">
    <source>
        <dbReference type="Proteomes" id="UP000015101"/>
    </source>
</evidence>
<dbReference type="CTD" id="20206728"/>
<evidence type="ECO:0000313" key="3">
    <source>
        <dbReference type="EnsemblMetazoa" id="HelroP178325"/>
    </source>
</evidence>
<dbReference type="AlphaFoldDB" id="T1FD29"/>
<feature type="region of interest" description="Disordered" evidence="1">
    <location>
        <begin position="19"/>
        <end position="53"/>
    </location>
</feature>
<evidence type="ECO:0000313" key="2">
    <source>
        <dbReference type="EMBL" id="ESN97206.1"/>
    </source>
</evidence>
<protein>
    <submittedName>
        <fullName evidence="2 3">Uncharacterized protein</fullName>
    </submittedName>
</protein>
<sequence length="125" mass="14858">MIHSQSGRRYRHLYYINNKQGRLPGKRERDTKKKNEKLVSENNKMPARNTENNDILIFDDAPVMPCNTKSSTYGREDRKFKTLEYDENTNGKRASYFQSFVDVDNDDEENTNPQKQIRSRDYQKS</sequence>
<reference evidence="2 4" key="2">
    <citation type="journal article" date="2013" name="Nature">
        <title>Insights into bilaterian evolution from three spiralian genomes.</title>
        <authorList>
            <person name="Simakov O."/>
            <person name="Marletaz F."/>
            <person name="Cho S.J."/>
            <person name="Edsinger-Gonzales E."/>
            <person name="Havlak P."/>
            <person name="Hellsten U."/>
            <person name="Kuo D.H."/>
            <person name="Larsson T."/>
            <person name="Lv J."/>
            <person name="Arendt D."/>
            <person name="Savage R."/>
            <person name="Osoegawa K."/>
            <person name="de Jong P."/>
            <person name="Grimwood J."/>
            <person name="Chapman J.A."/>
            <person name="Shapiro H."/>
            <person name="Aerts A."/>
            <person name="Otillar R.P."/>
            <person name="Terry A.Y."/>
            <person name="Boore J.L."/>
            <person name="Grigoriev I.V."/>
            <person name="Lindberg D.R."/>
            <person name="Seaver E.C."/>
            <person name="Weisblat D.A."/>
            <person name="Putnam N.H."/>
            <person name="Rokhsar D.S."/>
        </authorList>
    </citation>
    <scope>NUCLEOTIDE SEQUENCE</scope>
</reference>
<evidence type="ECO:0000256" key="1">
    <source>
        <dbReference type="SAM" id="MobiDB-lite"/>
    </source>
</evidence>
<organism evidence="3 4">
    <name type="scientific">Helobdella robusta</name>
    <name type="common">Californian leech</name>
    <dbReference type="NCBI Taxonomy" id="6412"/>
    <lineage>
        <taxon>Eukaryota</taxon>
        <taxon>Metazoa</taxon>
        <taxon>Spiralia</taxon>
        <taxon>Lophotrochozoa</taxon>
        <taxon>Annelida</taxon>
        <taxon>Clitellata</taxon>
        <taxon>Hirudinea</taxon>
        <taxon>Rhynchobdellida</taxon>
        <taxon>Glossiphoniidae</taxon>
        <taxon>Helobdella</taxon>
    </lineage>
</organism>
<dbReference type="EMBL" id="AMQM01006394">
    <property type="status" value="NOT_ANNOTATED_CDS"/>
    <property type="molecule type" value="Genomic_DNA"/>
</dbReference>
<feature type="compositionally biased region" description="Basic and acidic residues" evidence="1">
    <location>
        <begin position="25"/>
        <end position="39"/>
    </location>
</feature>
<dbReference type="RefSeq" id="XP_009024701.1">
    <property type="nucleotide sequence ID" value="XM_009026453.1"/>
</dbReference>
<reference evidence="4" key="1">
    <citation type="submission" date="2012-12" db="EMBL/GenBank/DDBJ databases">
        <authorList>
            <person name="Hellsten U."/>
            <person name="Grimwood J."/>
            <person name="Chapman J.A."/>
            <person name="Shapiro H."/>
            <person name="Aerts A."/>
            <person name="Otillar R.P."/>
            <person name="Terry A.Y."/>
            <person name="Boore J.L."/>
            <person name="Simakov O."/>
            <person name="Marletaz F."/>
            <person name="Cho S.-J."/>
            <person name="Edsinger-Gonzales E."/>
            <person name="Havlak P."/>
            <person name="Kuo D.-H."/>
            <person name="Larsson T."/>
            <person name="Lv J."/>
            <person name="Arendt D."/>
            <person name="Savage R."/>
            <person name="Osoegawa K."/>
            <person name="de Jong P."/>
            <person name="Lindberg D.R."/>
            <person name="Seaver E.C."/>
            <person name="Weisblat D.A."/>
            <person name="Putnam N.H."/>
            <person name="Grigoriev I.V."/>
            <person name="Rokhsar D.S."/>
        </authorList>
    </citation>
    <scope>NUCLEOTIDE SEQUENCE</scope>
</reference>
<dbReference type="HOGENOM" id="CLU_1995078_0_0_1"/>
<name>T1FD29_HELRO</name>
<dbReference type="KEGG" id="hro:HELRODRAFT_178325"/>